<accession>A0A9R0E267</accession>
<dbReference type="Proteomes" id="UP000829999">
    <property type="component" value="Chromosome 21"/>
</dbReference>
<proteinExistence type="predicted"/>
<sequence length="276" mass="31719">MAVDQIRRHGYTYRIFGNNSQFHIRRLNDQDHKQALDLILSEILSNPEFYGLGSGSIIFLSDVNSLMTFMEMLLKKNQDNILGCYAGRANCLVGVDLTYIHFYDDGPMEMSGGSVAVQNYLKYVKFVQRNLWHGRRGAKHISILISLGIFLKQETRYNNIDSIRNMLMARKIYARARGIKFIGQAFSGKKIQKMAKKLKYRDLRPSKVEITTQNAEDYGLGHLRDTDMLPIKLLGVTLMTSDENERPISDEELLPEPEPSTSYSNIRDLFSKSHFH</sequence>
<evidence type="ECO:0000256" key="1">
    <source>
        <dbReference type="SAM" id="MobiDB-lite"/>
    </source>
</evidence>
<name>A0A9R0E267_SPOFR</name>
<organism evidence="2 3">
    <name type="scientific">Spodoptera frugiperda</name>
    <name type="common">Fall armyworm</name>
    <dbReference type="NCBI Taxonomy" id="7108"/>
    <lineage>
        <taxon>Eukaryota</taxon>
        <taxon>Metazoa</taxon>
        <taxon>Ecdysozoa</taxon>
        <taxon>Arthropoda</taxon>
        <taxon>Hexapoda</taxon>
        <taxon>Insecta</taxon>
        <taxon>Pterygota</taxon>
        <taxon>Neoptera</taxon>
        <taxon>Endopterygota</taxon>
        <taxon>Lepidoptera</taxon>
        <taxon>Glossata</taxon>
        <taxon>Ditrysia</taxon>
        <taxon>Noctuoidea</taxon>
        <taxon>Noctuidae</taxon>
        <taxon>Amphipyrinae</taxon>
        <taxon>Spodoptera</taxon>
    </lineage>
</organism>
<evidence type="ECO:0000313" key="3">
    <source>
        <dbReference type="RefSeq" id="XP_050557917.1"/>
    </source>
</evidence>
<dbReference type="Gene3D" id="3.40.630.30">
    <property type="match status" value="1"/>
</dbReference>
<dbReference type="GeneID" id="126911989"/>
<dbReference type="AlphaFoldDB" id="A0A9R0E267"/>
<gene>
    <name evidence="3" type="primary">LOC126911989</name>
</gene>
<feature type="region of interest" description="Disordered" evidence="1">
    <location>
        <begin position="245"/>
        <end position="267"/>
    </location>
</feature>
<protein>
    <submittedName>
        <fullName evidence="3">Uncharacterized protein LOC126911989</fullName>
    </submittedName>
</protein>
<dbReference type="OrthoDB" id="7465777at2759"/>
<keyword evidence="2" id="KW-1185">Reference proteome</keyword>
<dbReference type="RefSeq" id="XP_050557917.1">
    <property type="nucleotide sequence ID" value="XM_050701960.1"/>
</dbReference>
<evidence type="ECO:0000313" key="2">
    <source>
        <dbReference type="Proteomes" id="UP000829999"/>
    </source>
</evidence>
<reference evidence="3" key="1">
    <citation type="submission" date="2025-08" db="UniProtKB">
        <authorList>
            <consortium name="RefSeq"/>
        </authorList>
    </citation>
    <scope>IDENTIFICATION</scope>
    <source>
        <tissue evidence="3">Whole larval tissue</tissue>
    </source>
</reference>